<dbReference type="Pfam" id="PF03022">
    <property type="entry name" value="MRJP"/>
    <property type="match status" value="1"/>
</dbReference>
<dbReference type="InterPro" id="IPR011042">
    <property type="entry name" value="6-blade_b-propeller_TolB-like"/>
</dbReference>
<evidence type="ECO:0000256" key="3">
    <source>
        <dbReference type="SAM" id="SignalP"/>
    </source>
</evidence>
<accession>A0A4Y8LCL6</accession>
<organism evidence="4 5">
    <name type="scientific">Dysgonomonas capnocytophagoides</name>
    <dbReference type="NCBI Taxonomy" id="45254"/>
    <lineage>
        <taxon>Bacteria</taxon>
        <taxon>Pseudomonadati</taxon>
        <taxon>Bacteroidota</taxon>
        <taxon>Bacteroidia</taxon>
        <taxon>Bacteroidales</taxon>
        <taxon>Dysgonomonadaceae</taxon>
        <taxon>Dysgonomonas</taxon>
    </lineage>
</organism>
<keyword evidence="5" id="KW-1185">Reference proteome</keyword>
<dbReference type="PANTHER" id="PTHR10009:SF18">
    <property type="entry name" value="PROTEIN YELLOW-LIKE PROTEIN"/>
    <property type="match status" value="1"/>
</dbReference>
<evidence type="ECO:0000313" key="5">
    <source>
        <dbReference type="Proteomes" id="UP000297861"/>
    </source>
</evidence>
<dbReference type="AlphaFoldDB" id="A0A4Y8LCL6"/>
<dbReference type="GO" id="GO:0005576">
    <property type="term" value="C:extracellular region"/>
    <property type="evidence" value="ECO:0007669"/>
    <property type="project" value="UniProtKB-SubCell"/>
</dbReference>
<gene>
    <name evidence="4" type="ORF">E2605_02580</name>
</gene>
<dbReference type="STRING" id="1121485.GCA_000426485_00194"/>
<keyword evidence="3" id="KW-0732">Signal</keyword>
<comment type="caution">
    <text evidence="4">The sequence shown here is derived from an EMBL/GenBank/DDBJ whole genome shotgun (WGS) entry which is preliminary data.</text>
</comment>
<dbReference type="Gene3D" id="2.120.10.30">
    <property type="entry name" value="TolB, C-terminal domain"/>
    <property type="match status" value="1"/>
</dbReference>
<sequence>MVRQFLNFIVALLFILNVSCNKTASDKTISVAVQADSLAKVEIVAEINAPDPDMSGIVVTDDGRIFLTFPRHADNHKEFSLAEYKDGKLIPFPNKEMTYPSDKPLDQWLVSPHGMTLDDKGNIWVIDDGKRAGVTGIPEGAAKVVGFDPKNGHVIKTIVINAPALRQDSHLNDLRVDLAEGKEGIVYVTNSSFGHIGSLVVIDISTGKSREVLADHISTQPQKGYAAFLEGEARVYDPENVSLPSGGADGIALSGGRVFWTSITGRGLYSIQSGILSDFSKSESDIENAVEYEGERPACDGLAEDKDGNIYFGAYEQMALVKRNSKGHYTTLARDQRFGWPDGLFYAKNGYLYVTLGQWNRLPGFNGGKDLRERPYLVARIKVV</sequence>
<name>A0A4Y8LCL6_9BACT</name>
<feature type="chain" id="PRO_5021372264" evidence="3">
    <location>
        <begin position="25"/>
        <end position="384"/>
    </location>
</feature>
<protein>
    <submittedName>
        <fullName evidence="4">Gluconolactonase</fullName>
    </submittedName>
</protein>
<dbReference type="EMBL" id="SOML01000001">
    <property type="protein sequence ID" value="TFD99212.1"/>
    <property type="molecule type" value="Genomic_DNA"/>
</dbReference>
<proteinExistence type="predicted"/>
<feature type="signal peptide" evidence="3">
    <location>
        <begin position="1"/>
        <end position="24"/>
    </location>
</feature>
<keyword evidence="2" id="KW-0964">Secreted</keyword>
<dbReference type="InterPro" id="IPR017996">
    <property type="entry name" value="MRJP/yellow-related"/>
</dbReference>
<evidence type="ECO:0000256" key="2">
    <source>
        <dbReference type="ARBA" id="ARBA00022525"/>
    </source>
</evidence>
<reference evidence="4 5" key="1">
    <citation type="submission" date="2019-03" db="EMBL/GenBank/DDBJ databases">
        <title>San Antonio Military Medical Center submission to MRSN (WRAIR), pending publication.</title>
        <authorList>
            <person name="Blyth D.M."/>
            <person name="Mccarthy S.L."/>
            <person name="Schall S.E."/>
            <person name="Stam J.A."/>
            <person name="Ong A.C."/>
            <person name="Mcgann P.T."/>
        </authorList>
    </citation>
    <scope>NUCLEOTIDE SEQUENCE [LARGE SCALE GENOMIC DNA]</scope>
    <source>
        <strain evidence="4 5">MRSN571793</strain>
    </source>
</reference>
<dbReference type="SUPFAM" id="SSF101898">
    <property type="entry name" value="NHL repeat"/>
    <property type="match status" value="1"/>
</dbReference>
<dbReference type="RefSeq" id="WP_134435392.1">
    <property type="nucleotide sequence ID" value="NZ_SOML01000001.1"/>
</dbReference>
<dbReference type="Proteomes" id="UP000297861">
    <property type="component" value="Unassembled WGS sequence"/>
</dbReference>
<dbReference type="OrthoDB" id="2531681at2"/>
<evidence type="ECO:0000256" key="1">
    <source>
        <dbReference type="ARBA" id="ARBA00004613"/>
    </source>
</evidence>
<evidence type="ECO:0000313" key="4">
    <source>
        <dbReference type="EMBL" id="TFD99212.1"/>
    </source>
</evidence>
<comment type="subcellular location">
    <subcellularLocation>
        <location evidence="1">Secreted</location>
    </subcellularLocation>
</comment>
<dbReference type="PANTHER" id="PTHR10009">
    <property type="entry name" value="PROTEIN YELLOW-RELATED"/>
    <property type="match status" value="1"/>
</dbReference>